<evidence type="ECO:0000256" key="4">
    <source>
        <dbReference type="ARBA" id="ARBA00022692"/>
    </source>
</evidence>
<dbReference type="EMBL" id="CADCWL010000228">
    <property type="protein sequence ID" value="CAA9581774.1"/>
    <property type="molecule type" value="Genomic_DNA"/>
</dbReference>
<keyword evidence="4" id="KW-0812">Transmembrane</keyword>
<proteinExistence type="inferred from homology"/>
<dbReference type="PANTHER" id="PTHR34584:SF1">
    <property type="entry name" value="NA(+)_H(+) ANTIPORTER SUBUNIT E1"/>
    <property type="match status" value="1"/>
</dbReference>
<comment type="similarity">
    <text evidence="2">Belongs to the CPA3 antiporters (TC 2.A.63) subunit E family.</text>
</comment>
<dbReference type="Pfam" id="PF01899">
    <property type="entry name" value="MNHE"/>
    <property type="match status" value="1"/>
</dbReference>
<keyword evidence="5" id="KW-1133">Transmembrane helix</keyword>
<dbReference type="GO" id="GO:0008324">
    <property type="term" value="F:monoatomic cation transmembrane transporter activity"/>
    <property type="evidence" value="ECO:0007669"/>
    <property type="project" value="InterPro"/>
</dbReference>
<evidence type="ECO:0000256" key="2">
    <source>
        <dbReference type="ARBA" id="ARBA00006228"/>
    </source>
</evidence>
<evidence type="ECO:0000313" key="7">
    <source>
        <dbReference type="EMBL" id="CAA9581774.1"/>
    </source>
</evidence>
<keyword evidence="3" id="KW-1003">Cell membrane</keyword>
<sequence length="164" mass="17650">MSRFLLSIVPLVLVYALVLASTHPWDVAIGAALAGALLWGTRGFLFGGSPAPVAGAAGRLVAFFPFAAATLLDVLRGTRDVALVVLHLRPLHHPGIVAVPIGERTPLGVAVTALVDTLSPGSCLVDVDWERRTMLLHVIDASDPDAIRAAHDRFYRRYQRRVFP</sequence>
<dbReference type="InterPro" id="IPR002758">
    <property type="entry name" value="Cation_antiport_E"/>
</dbReference>
<reference evidence="7" key="1">
    <citation type="submission" date="2020-02" db="EMBL/GenBank/DDBJ databases">
        <authorList>
            <person name="Meier V. D."/>
        </authorList>
    </citation>
    <scope>NUCLEOTIDE SEQUENCE</scope>
    <source>
        <strain evidence="7">AVDCRST_MAG19</strain>
    </source>
</reference>
<accession>A0A6J4VPV6</accession>
<dbReference type="PANTHER" id="PTHR34584">
    <property type="entry name" value="NA(+)/H(+) ANTIPORTER SUBUNIT E1"/>
    <property type="match status" value="1"/>
</dbReference>
<comment type="subcellular location">
    <subcellularLocation>
        <location evidence="1">Cell membrane</location>
        <topology evidence="1">Multi-pass membrane protein</topology>
    </subcellularLocation>
</comment>
<protein>
    <submittedName>
        <fullName evidence="7">Na(+) H(+) antiporter subunit E</fullName>
    </submittedName>
</protein>
<evidence type="ECO:0000256" key="3">
    <source>
        <dbReference type="ARBA" id="ARBA00022475"/>
    </source>
</evidence>
<name>A0A6J4VPV6_9BACT</name>
<evidence type="ECO:0000256" key="1">
    <source>
        <dbReference type="ARBA" id="ARBA00004651"/>
    </source>
</evidence>
<dbReference type="AlphaFoldDB" id="A0A6J4VPV6"/>
<keyword evidence="6" id="KW-0472">Membrane</keyword>
<gene>
    <name evidence="7" type="ORF">AVDCRST_MAG19-4096</name>
</gene>
<evidence type="ECO:0000256" key="5">
    <source>
        <dbReference type="ARBA" id="ARBA00022989"/>
    </source>
</evidence>
<dbReference type="GO" id="GO:0005886">
    <property type="term" value="C:plasma membrane"/>
    <property type="evidence" value="ECO:0007669"/>
    <property type="project" value="UniProtKB-SubCell"/>
</dbReference>
<evidence type="ECO:0000256" key="6">
    <source>
        <dbReference type="ARBA" id="ARBA00023136"/>
    </source>
</evidence>
<organism evidence="7">
    <name type="scientific">uncultured Thermomicrobiales bacterium</name>
    <dbReference type="NCBI Taxonomy" id="1645740"/>
    <lineage>
        <taxon>Bacteria</taxon>
        <taxon>Pseudomonadati</taxon>
        <taxon>Thermomicrobiota</taxon>
        <taxon>Thermomicrobia</taxon>
        <taxon>Thermomicrobiales</taxon>
        <taxon>environmental samples</taxon>
    </lineage>
</organism>